<gene>
    <name evidence="1" type="ORF">K788_0009105</name>
</gene>
<reference evidence="1 2" key="1">
    <citation type="journal article" date="2014" name="Genome Announc.">
        <title>Draft Genome Sequence of the Haloacid-Degrading Burkholderia caribensis Strain MBA4.</title>
        <authorList>
            <person name="Pan Y."/>
            <person name="Kong K.F."/>
            <person name="Tsang J.S."/>
        </authorList>
    </citation>
    <scope>NUCLEOTIDE SEQUENCE [LARGE SCALE GENOMIC DNA]</scope>
    <source>
        <strain evidence="1 2">MBA4</strain>
    </source>
</reference>
<evidence type="ECO:0000313" key="2">
    <source>
        <dbReference type="Proteomes" id="UP000019146"/>
    </source>
</evidence>
<evidence type="ECO:0000313" key="1">
    <source>
        <dbReference type="EMBL" id="ALL68986.1"/>
    </source>
</evidence>
<organism evidence="1 2">
    <name type="scientific">Paraburkholderia caribensis MBA4</name>
    <dbReference type="NCBI Taxonomy" id="1323664"/>
    <lineage>
        <taxon>Bacteria</taxon>
        <taxon>Pseudomonadati</taxon>
        <taxon>Pseudomonadota</taxon>
        <taxon>Betaproteobacteria</taxon>
        <taxon>Burkholderiales</taxon>
        <taxon>Burkholderiaceae</taxon>
        <taxon>Paraburkholderia</taxon>
    </lineage>
</organism>
<proteinExistence type="predicted"/>
<dbReference type="Proteomes" id="UP000019146">
    <property type="component" value="Chromosome 2"/>
</dbReference>
<accession>A0A0P0RJM3</accession>
<dbReference type="EMBL" id="CP012747">
    <property type="protein sequence ID" value="ALL68986.1"/>
    <property type="molecule type" value="Genomic_DNA"/>
</dbReference>
<dbReference type="KEGG" id="bcai:K788_0009105"/>
<sequence>MSRFCFAAQAVGVRLLLRLLAFAGIRDLLLLSLASAIR</sequence>
<protein>
    <submittedName>
        <fullName evidence="1">Uncharacterized protein</fullName>
    </submittedName>
</protein>
<dbReference type="AlphaFoldDB" id="A0A0P0RJM3"/>
<name>A0A0P0RJM3_9BURK</name>